<protein>
    <submittedName>
        <fullName evidence="1">RepB family plasmid replication initiator protein</fullName>
    </submittedName>
</protein>
<reference evidence="1 2" key="1">
    <citation type="submission" date="2019-11" db="EMBL/GenBank/DDBJ databases">
        <authorList>
            <person name="Dong K."/>
        </authorList>
    </citation>
    <scope>NUCLEOTIDE SEQUENCE [LARGE SCALE GENOMIC DNA]</scope>
    <source>
        <strain evidence="1 2">NBRC 111993</strain>
    </source>
</reference>
<dbReference type="EMBL" id="WMIE01000029">
    <property type="protein sequence ID" value="MTH80147.1"/>
    <property type="molecule type" value="Genomic_DNA"/>
</dbReference>
<dbReference type="AlphaFoldDB" id="A0A6L6JHW1"/>
<organism evidence="1 2">
    <name type="scientific">Paracoccus aestuariivivens</name>
    <dbReference type="NCBI Taxonomy" id="1820333"/>
    <lineage>
        <taxon>Bacteria</taxon>
        <taxon>Pseudomonadati</taxon>
        <taxon>Pseudomonadota</taxon>
        <taxon>Alphaproteobacteria</taxon>
        <taxon>Rhodobacterales</taxon>
        <taxon>Paracoccaceae</taxon>
        <taxon>Paracoccus</taxon>
    </lineage>
</organism>
<dbReference type="Pfam" id="PF10134">
    <property type="entry name" value="RPA"/>
    <property type="match status" value="1"/>
</dbReference>
<name>A0A6L6JHW1_9RHOB</name>
<dbReference type="Proteomes" id="UP000478183">
    <property type="component" value="Unassembled WGS sequence"/>
</dbReference>
<evidence type="ECO:0000313" key="1">
    <source>
        <dbReference type="EMBL" id="MTH80147.1"/>
    </source>
</evidence>
<proteinExistence type="predicted"/>
<dbReference type="Gene3D" id="1.10.10.10">
    <property type="entry name" value="Winged helix-like DNA-binding domain superfamily/Winged helix DNA-binding domain"/>
    <property type="match status" value="1"/>
</dbReference>
<dbReference type="InterPro" id="IPR036388">
    <property type="entry name" value="WH-like_DNA-bd_sf"/>
</dbReference>
<dbReference type="OrthoDB" id="581589at2"/>
<evidence type="ECO:0000313" key="2">
    <source>
        <dbReference type="Proteomes" id="UP000478183"/>
    </source>
</evidence>
<comment type="caution">
    <text evidence="1">The sequence shown here is derived from an EMBL/GenBank/DDBJ whole genome shotgun (WGS) entry which is preliminary data.</text>
</comment>
<sequence length="342" mass="39409">MAEYPLLPDRHPQGDFFVCDIFDAAPKGDIGSMEHPIFSLSTKPDTRPRIYEHNGIKVEVKPSVDGLATVHDRDVLIFCISQIIRGMNDGREPQQIVKFQASDLLRATNRMISGRGYDLLKAAMERLAGTRISTNIATGGEEVFETFGLIERARIVRETREGRMQEVEIKLSDWVFNAIKAQEVLTLSRDYFRLRKPLERRIYELARKHCGRQREWRISLETLQKKCGSGSSQREFRRLVSAIAEEDVKHSHMPDYEIRFDADSDILQVRSRGTITPEITDAGSCIPALDPEIYDMAREAAPGWDVRYIESEWRAWATETPRNPEMAFLGFCRKWYEQRGRP</sequence>
<keyword evidence="2" id="KW-1185">Reference proteome</keyword>
<gene>
    <name evidence="1" type="ORF">GL286_20835</name>
</gene>
<dbReference type="InterPro" id="IPR018777">
    <property type="entry name" value="Replication_initiator_prot_A"/>
</dbReference>
<accession>A0A6L6JHW1</accession>
<dbReference type="RefSeq" id="WP_155097497.1">
    <property type="nucleotide sequence ID" value="NZ_WMIE01000029.1"/>
</dbReference>